<evidence type="ECO:0000259" key="3">
    <source>
        <dbReference type="Pfam" id="PF05036"/>
    </source>
</evidence>
<sequence length="204" mass="23298">MSSCRSAVTGTNIKKSGENMRRNNGFLSFFIFLIFLTYVFYLTYGFFKQRKEVTNDIVSKLKIRRDDFYQDSEKAPIAEGEQIQEVQAEKTEADKNNAENTPEAVPAENQPESTEAAPEETPKPKEESTEAKTKAYIRVATYNKKTDADEALKKLDGDFKIRNSKTSSGKEVYIIISKTVSSNEDLEKLKEKVKNYSYQIINQK</sequence>
<accession>D1AM89</accession>
<feature type="region of interest" description="Disordered" evidence="1">
    <location>
        <begin position="89"/>
        <end position="132"/>
    </location>
</feature>
<organism evidence="4 5">
    <name type="scientific">Sebaldella termitidis (strain ATCC 33386 / NCTC 11300)</name>
    <dbReference type="NCBI Taxonomy" id="526218"/>
    <lineage>
        <taxon>Bacteria</taxon>
        <taxon>Fusobacteriati</taxon>
        <taxon>Fusobacteriota</taxon>
        <taxon>Fusobacteriia</taxon>
        <taxon>Fusobacteriales</taxon>
        <taxon>Leptotrichiaceae</taxon>
        <taxon>Sebaldella</taxon>
    </lineage>
</organism>
<dbReference type="GO" id="GO:0042834">
    <property type="term" value="F:peptidoglycan binding"/>
    <property type="evidence" value="ECO:0007669"/>
    <property type="project" value="InterPro"/>
</dbReference>
<dbReference type="Pfam" id="PF05036">
    <property type="entry name" value="SPOR"/>
    <property type="match status" value="1"/>
</dbReference>
<evidence type="ECO:0000313" key="4">
    <source>
        <dbReference type="EMBL" id="ACZ09463.1"/>
    </source>
</evidence>
<feature type="transmembrane region" description="Helical" evidence="2">
    <location>
        <begin position="26"/>
        <end position="47"/>
    </location>
</feature>
<feature type="domain" description="SPOR" evidence="3">
    <location>
        <begin position="132"/>
        <end position="194"/>
    </location>
</feature>
<dbReference type="Proteomes" id="UP000000845">
    <property type="component" value="Chromosome"/>
</dbReference>
<dbReference type="AlphaFoldDB" id="D1AM89"/>
<feature type="compositionally biased region" description="Basic and acidic residues" evidence="1">
    <location>
        <begin position="120"/>
        <end position="132"/>
    </location>
</feature>
<name>D1AM89_SEBTE</name>
<keyword evidence="2" id="KW-0812">Transmembrane</keyword>
<keyword evidence="5" id="KW-1185">Reference proteome</keyword>
<evidence type="ECO:0000313" key="5">
    <source>
        <dbReference type="Proteomes" id="UP000000845"/>
    </source>
</evidence>
<evidence type="ECO:0000256" key="1">
    <source>
        <dbReference type="SAM" id="MobiDB-lite"/>
    </source>
</evidence>
<dbReference type="EMBL" id="CP001739">
    <property type="protein sequence ID" value="ACZ09463.1"/>
    <property type="molecule type" value="Genomic_DNA"/>
</dbReference>
<dbReference type="STRING" id="526218.Sterm_2618"/>
<gene>
    <name evidence="4" type="ordered locus">Sterm_2618</name>
</gene>
<dbReference type="InterPro" id="IPR007730">
    <property type="entry name" value="SPOR-like_dom"/>
</dbReference>
<dbReference type="HOGENOM" id="CLU_1342470_0_0_0"/>
<reference evidence="4 5" key="2">
    <citation type="journal article" date="2010" name="Stand. Genomic Sci.">
        <title>Complete genome sequence of Sebaldella termitidis type strain (NCTC 11300).</title>
        <authorList>
            <person name="Harmon-Smith M."/>
            <person name="Celia L."/>
            <person name="Chertkov O."/>
            <person name="Lapidus A."/>
            <person name="Copeland A."/>
            <person name="Glavina Del Rio T."/>
            <person name="Nolan M."/>
            <person name="Lucas S."/>
            <person name="Tice H."/>
            <person name="Cheng J.F."/>
            <person name="Han C."/>
            <person name="Detter J.C."/>
            <person name="Bruce D."/>
            <person name="Goodwin L."/>
            <person name="Pitluck S."/>
            <person name="Pati A."/>
            <person name="Liolios K."/>
            <person name="Ivanova N."/>
            <person name="Mavromatis K."/>
            <person name="Mikhailova N."/>
            <person name="Chen A."/>
            <person name="Palaniappan K."/>
            <person name="Land M."/>
            <person name="Hauser L."/>
            <person name="Chang Y.J."/>
            <person name="Jeffries C.D."/>
            <person name="Brettin T."/>
            <person name="Goker M."/>
            <person name="Beck B."/>
            <person name="Bristow J."/>
            <person name="Eisen J.A."/>
            <person name="Markowitz V."/>
            <person name="Hugenholtz P."/>
            <person name="Kyrpides N.C."/>
            <person name="Klenk H.P."/>
            <person name="Chen F."/>
        </authorList>
    </citation>
    <scope>NUCLEOTIDE SEQUENCE [LARGE SCALE GENOMIC DNA]</scope>
    <source>
        <strain evidence="5">ATCC 33386 / NCTC 11300</strain>
    </source>
</reference>
<keyword evidence="2" id="KW-0472">Membrane</keyword>
<dbReference type="KEGG" id="str:Sterm_2618"/>
<proteinExistence type="predicted"/>
<protein>
    <submittedName>
        <fullName evidence="4">Sporulation domain protein</fullName>
    </submittedName>
</protein>
<keyword evidence="2" id="KW-1133">Transmembrane helix</keyword>
<evidence type="ECO:0000256" key="2">
    <source>
        <dbReference type="SAM" id="Phobius"/>
    </source>
</evidence>
<reference evidence="5" key="1">
    <citation type="submission" date="2009-09" db="EMBL/GenBank/DDBJ databases">
        <title>The complete chromosome of Sebaldella termitidis ATCC 33386.</title>
        <authorList>
            <consortium name="US DOE Joint Genome Institute (JGI-PGF)"/>
            <person name="Lucas S."/>
            <person name="Copeland A."/>
            <person name="Lapidus A."/>
            <person name="Glavina del Rio T."/>
            <person name="Dalin E."/>
            <person name="Tice H."/>
            <person name="Bruce D."/>
            <person name="Goodwin L."/>
            <person name="Pitluck S."/>
            <person name="Kyrpides N."/>
            <person name="Mavromatis K."/>
            <person name="Ivanova N."/>
            <person name="Mikhailova N."/>
            <person name="Sims D."/>
            <person name="Meincke L."/>
            <person name="Brettin T."/>
            <person name="Detter J.C."/>
            <person name="Han C."/>
            <person name="Larimer F."/>
            <person name="Land M."/>
            <person name="Hauser L."/>
            <person name="Markowitz V."/>
            <person name="Cheng J.F."/>
            <person name="Hugenholtz P."/>
            <person name="Woyke T."/>
            <person name="Wu D."/>
            <person name="Eisen J.A."/>
        </authorList>
    </citation>
    <scope>NUCLEOTIDE SEQUENCE [LARGE SCALE GENOMIC DNA]</scope>
    <source>
        <strain evidence="5">ATCC 33386 / NCTC 11300</strain>
    </source>
</reference>